<gene>
    <name evidence="1" type="ORF">ENQ20_08925</name>
</gene>
<protein>
    <submittedName>
        <fullName evidence="1">Uncharacterized protein</fullName>
    </submittedName>
</protein>
<sequence>MQQVKSFSETLPQDSIAAGDGSILAIGVELNQVRACLLENVNGVYRLAAWGTFAQRKTDNLAGTALALCRQMGERLGRALLNAAATHPLLDSPDPVRLPAFAHVAVAASPRPYVRVWLAGLSATQSMAAAYEALCSAPAHVIGFTTLETDLSVTELTSALVTTAPDLLVIVGGFEDPSPATHRSLVELSRIFGQALNRIAPAQRPIVVYAGNRWAAPHVAEALQRTGGGAMEAVANVQPAPGVIQKSALARACDFYYWRLSRRTPGLRMLSQWITPPGQLLTQENAFVRLVRAWMELHGLPELHGLYCAPLWWLHVWATHSRSEVKMRFVEPRTRPSALDRWPALQLVSGEWPVSLWSQPELFWWDRSGMAPMIAAVGQSAPQAMLQVLRNDLLRLYGPHLESAK</sequence>
<evidence type="ECO:0000313" key="1">
    <source>
        <dbReference type="EMBL" id="HDX31600.1"/>
    </source>
</evidence>
<organism evidence="1">
    <name type="scientific">Caldilinea aerophila</name>
    <dbReference type="NCBI Taxonomy" id="133453"/>
    <lineage>
        <taxon>Bacteria</taxon>
        <taxon>Bacillati</taxon>
        <taxon>Chloroflexota</taxon>
        <taxon>Caldilineae</taxon>
        <taxon>Caldilineales</taxon>
        <taxon>Caldilineaceae</taxon>
        <taxon>Caldilinea</taxon>
    </lineage>
</organism>
<dbReference type="Pfam" id="PF13941">
    <property type="entry name" value="MutL"/>
    <property type="match status" value="1"/>
</dbReference>
<dbReference type="AlphaFoldDB" id="A0A7C1FRN9"/>
<comment type="caution">
    <text evidence="1">The sequence shown here is derived from an EMBL/GenBank/DDBJ whole genome shotgun (WGS) entry which is preliminary data.</text>
</comment>
<accession>A0A7C1FRN9</accession>
<proteinExistence type="predicted"/>
<dbReference type="InterPro" id="IPR006230">
    <property type="entry name" value="MutL"/>
</dbReference>
<reference evidence="1" key="1">
    <citation type="journal article" date="2020" name="mSystems">
        <title>Genome- and Community-Level Interaction Insights into Carbon Utilization and Element Cycling Functions of Hydrothermarchaeota in Hydrothermal Sediment.</title>
        <authorList>
            <person name="Zhou Z."/>
            <person name="Liu Y."/>
            <person name="Xu W."/>
            <person name="Pan J."/>
            <person name="Luo Z.H."/>
            <person name="Li M."/>
        </authorList>
    </citation>
    <scope>NUCLEOTIDE SEQUENCE [LARGE SCALE GENOMIC DNA]</scope>
    <source>
        <strain evidence="1">SpSt-289</strain>
    </source>
</reference>
<dbReference type="EMBL" id="DSMG01000086">
    <property type="protein sequence ID" value="HDX31600.1"/>
    <property type="molecule type" value="Genomic_DNA"/>
</dbReference>
<name>A0A7C1FRN9_9CHLR</name>